<name>A0A0F9FL50_9ZZZZ</name>
<evidence type="ECO:0000313" key="1">
    <source>
        <dbReference type="EMBL" id="KKL57990.1"/>
    </source>
</evidence>
<organism evidence="1">
    <name type="scientific">marine sediment metagenome</name>
    <dbReference type="NCBI Taxonomy" id="412755"/>
    <lineage>
        <taxon>unclassified sequences</taxon>
        <taxon>metagenomes</taxon>
        <taxon>ecological metagenomes</taxon>
    </lineage>
</organism>
<protein>
    <submittedName>
        <fullName evidence="1">Uncharacterized protein</fullName>
    </submittedName>
</protein>
<proteinExistence type="predicted"/>
<gene>
    <name evidence="1" type="ORF">LCGC14_2229860</name>
</gene>
<reference evidence="1" key="1">
    <citation type="journal article" date="2015" name="Nature">
        <title>Complex archaea that bridge the gap between prokaryotes and eukaryotes.</title>
        <authorList>
            <person name="Spang A."/>
            <person name="Saw J.H."/>
            <person name="Jorgensen S.L."/>
            <person name="Zaremba-Niedzwiedzka K."/>
            <person name="Martijn J."/>
            <person name="Lind A.E."/>
            <person name="van Eijk R."/>
            <person name="Schleper C."/>
            <person name="Guy L."/>
            <person name="Ettema T.J."/>
        </authorList>
    </citation>
    <scope>NUCLEOTIDE SEQUENCE</scope>
</reference>
<dbReference type="EMBL" id="LAZR01029971">
    <property type="protein sequence ID" value="KKL57990.1"/>
    <property type="molecule type" value="Genomic_DNA"/>
</dbReference>
<dbReference type="AlphaFoldDB" id="A0A0F9FL50"/>
<accession>A0A0F9FL50</accession>
<sequence length="90" mass="10626">MRDECYIINEAEKKTLYLTKEFLAPFKNDADKLEYYASLLYILIDMFFFESGEGIDTARINKIRELKPTLFEKYGLNVPLGMLRTFNLIN</sequence>
<comment type="caution">
    <text evidence="1">The sequence shown here is derived from an EMBL/GenBank/DDBJ whole genome shotgun (WGS) entry which is preliminary data.</text>
</comment>